<keyword evidence="3" id="KW-0804">Transcription</keyword>
<dbReference type="GO" id="GO:0003677">
    <property type="term" value="F:DNA binding"/>
    <property type="evidence" value="ECO:0007669"/>
    <property type="project" value="UniProtKB-KW"/>
</dbReference>
<dbReference type="AlphaFoldDB" id="A0AAV6K460"/>
<evidence type="ECO:0000313" key="7">
    <source>
        <dbReference type="EMBL" id="KAG5547251.1"/>
    </source>
</evidence>
<dbReference type="PROSITE" id="PS51745">
    <property type="entry name" value="PB1"/>
    <property type="match status" value="1"/>
</dbReference>
<evidence type="ECO:0000259" key="5">
    <source>
        <dbReference type="PROSITE" id="PS51005"/>
    </source>
</evidence>
<dbReference type="Pfam" id="PF00564">
    <property type="entry name" value="PB1"/>
    <property type="match status" value="1"/>
</dbReference>
<dbReference type="EMBL" id="JACTNZ010000005">
    <property type="protein sequence ID" value="KAG5547251.1"/>
    <property type="molecule type" value="Genomic_DNA"/>
</dbReference>
<organism evidence="7 8">
    <name type="scientific">Rhododendron griersonianum</name>
    <dbReference type="NCBI Taxonomy" id="479676"/>
    <lineage>
        <taxon>Eukaryota</taxon>
        <taxon>Viridiplantae</taxon>
        <taxon>Streptophyta</taxon>
        <taxon>Embryophyta</taxon>
        <taxon>Tracheophyta</taxon>
        <taxon>Spermatophyta</taxon>
        <taxon>Magnoliopsida</taxon>
        <taxon>eudicotyledons</taxon>
        <taxon>Gunneridae</taxon>
        <taxon>Pentapetalae</taxon>
        <taxon>asterids</taxon>
        <taxon>Ericales</taxon>
        <taxon>Ericaceae</taxon>
        <taxon>Ericoideae</taxon>
        <taxon>Rhodoreae</taxon>
        <taxon>Rhododendron</taxon>
    </lineage>
</organism>
<dbReference type="InterPro" id="IPR036093">
    <property type="entry name" value="NAC_dom_sf"/>
</dbReference>
<dbReference type="InterPro" id="IPR000270">
    <property type="entry name" value="PB1_dom"/>
</dbReference>
<keyword evidence="4" id="KW-0539">Nucleus</keyword>
<name>A0AAV6K460_9ERIC</name>
<dbReference type="SUPFAM" id="SSF54277">
    <property type="entry name" value="CAD &amp; PB1 domains"/>
    <property type="match status" value="1"/>
</dbReference>
<evidence type="ECO:0000256" key="1">
    <source>
        <dbReference type="ARBA" id="ARBA00023015"/>
    </source>
</evidence>
<dbReference type="SMART" id="SM00666">
    <property type="entry name" value="PB1"/>
    <property type="match status" value="1"/>
</dbReference>
<evidence type="ECO:0000313" key="8">
    <source>
        <dbReference type="Proteomes" id="UP000823749"/>
    </source>
</evidence>
<dbReference type="SUPFAM" id="SSF52540">
    <property type="entry name" value="P-loop containing nucleoside triphosphate hydrolases"/>
    <property type="match status" value="1"/>
</dbReference>
<keyword evidence="2" id="KW-0238">DNA-binding</keyword>
<accession>A0AAV6K460</accession>
<dbReference type="InterPro" id="IPR003441">
    <property type="entry name" value="NAC-dom"/>
</dbReference>
<dbReference type="PROSITE" id="PS51005">
    <property type="entry name" value="NAC"/>
    <property type="match status" value="2"/>
</dbReference>
<feature type="domain" description="NAC" evidence="5">
    <location>
        <begin position="62"/>
        <end position="209"/>
    </location>
</feature>
<dbReference type="PANTHER" id="PTHR31744">
    <property type="entry name" value="PROTEIN CUP-SHAPED COTYLEDON 2-RELATED"/>
    <property type="match status" value="1"/>
</dbReference>
<evidence type="ECO:0000259" key="6">
    <source>
        <dbReference type="PROSITE" id="PS51745"/>
    </source>
</evidence>
<feature type="domain" description="NAC" evidence="5">
    <location>
        <begin position="230"/>
        <end position="383"/>
    </location>
</feature>
<evidence type="ECO:0000256" key="2">
    <source>
        <dbReference type="ARBA" id="ARBA00023125"/>
    </source>
</evidence>
<proteinExistence type="predicted"/>
<comment type="caution">
    <text evidence="7">The sequence shown here is derived from an EMBL/GenBank/DDBJ whole genome shotgun (WGS) entry which is preliminary data.</text>
</comment>
<dbReference type="InterPro" id="IPR027417">
    <property type="entry name" value="P-loop_NTPase"/>
</dbReference>
<protein>
    <recommendedName>
        <fullName evidence="9">NAC domain-containing protein</fullName>
    </recommendedName>
</protein>
<reference evidence="7" key="1">
    <citation type="submission" date="2020-08" db="EMBL/GenBank/DDBJ databases">
        <title>Plant Genome Project.</title>
        <authorList>
            <person name="Zhang R.-G."/>
        </authorList>
    </citation>
    <scope>NUCLEOTIDE SEQUENCE</scope>
    <source>
        <strain evidence="7">WSP0</strain>
        <tissue evidence="7">Leaf</tissue>
    </source>
</reference>
<evidence type="ECO:0008006" key="9">
    <source>
        <dbReference type="Google" id="ProtNLM"/>
    </source>
</evidence>
<dbReference type="SUPFAM" id="SSF101941">
    <property type="entry name" value="NAC domain"/>
    <property type="match status" value="2"/>
</dbReference>
<evidence type="ECO:0000256" key="3">
    <source>
        <dbReference type="ARBA" id="ARBA00023163"/>
    </source>
</evidence>
<dbReference type="Proteomes" id="UP000823749">
    <property type="component" value="Chromosome 5"/>
</dbReference>
<dbReference type="Gene3D" id="2.170.150.80">
    <property type="entry name" value="NAC domain"/>
    <property type="match status" value="2"/>
</dbReference>
<dbReference type="Pfam" id="PF02365">
    <property type="entry name" value="NAM"/>
    <property type="match status" value="2"/>
</dbReference>
<dbReference type="GO" id="GO:0006355">
    <property type="term" value="P:regulation of DNA-templated transcription"/>
    <property type="evidence" value="ECO:0007669"/>
    <property type="project" value="InterPro"/>
</dbReference>
<gene>
    <name evidence="7" type="ORF">RHGRI_013053</name>
</gene>
<evidence type="ECO:0000256" key="4">
    <source>
        <dbReference type="ARBA" id="ARBA00023242"/>
    </source>
</evidence>
<sequence length="949" mass="106642">MGEPSGVCPTISLAKTWSPPSHYLWGLDDLDLHLDSLTNLITPDKLPNQSLPLTKVLPLRSSPPGFRFCPTDEELISHYLRSKINDNEEAVIAIPEVDVCKYEPNDLPDMSLVGTNDEDWFFFYPKDRNYSKRATPNGYWKATGKDRMIRSGRGTNTIGMKKTLVFYYGRATKGQRTDWVIHEYSVTSKDLDGTKLGQGSFVLCKLSKTPGRCKRIQDDDVGEDFSSPATIKGYRFRPTDEEIINYYLRFKINGNEEAVSAIPEVDVYKYEPNELPDMSLVGTNDGDWFFFCPKDLKYPKDRNYSKRATPNGYWKATGRERTIKSGRGTNIVGLKKTLVFYSGRAPAGQKTNWVIHEYHATSKDLDGTKPGQRSFVLCKLIKKHVEKLEGNQVQDFCFPSTIKGEAGRETGGDGGGELRASHLPQKKGNCNKSPHPSVSNTVTCNQSLSASSTVTCNQSSSASSTMTHVKSSSWKGFEELGMDPENTGIISDLKRFKVGKELFKLFGKSLTRFYFLYDPPGADRSSLIAAMADYLEYRIHNLDVTSFSSLSELRNMLASITNSSLIWIQDSDQCAGMLPDLNTNEVSYTSICFSRPLLMDSCLLKFVDGLLLSRVGRPPDQHGERNTSTACKTPLHNVHARMEGEPVGQNQEANEFRRDFMEHSIALNTENDSIIALYSETEAAARGSSKWAFQLEDQTMQSTTYPYCDDLVFSQSQIASTEVVNENMGSLQDRRDLLASQVVAPQKEPLLEGHVFGIGNWTVGSCSDLASSQTMRTFSHATGSSENLENWLASVEEHLMEENIYGSSRSDPAPSQPMRTIHHSMATMPHMMPLPIERQDTRSVKLKATYGDTKIKFQFPLTSGINVLKEVMSKILERELGSFKVEYKDEDGEWILMALDEHVREYLQLLNSLGNKVTELKVQDKVPNTTNFCANCRCYNRRSLKRKRP</sequence>
<keyword evidence="1" id="KW-0805">Transcription regulation</keyword>
<dbReference type="Gene3D" id="3.10.20.90">
    <property type="entry name" value="Phosphatidylinositol 3-kinase Catalytic Subunit, Chain A, domain 1"/>
    <property type="match status" value="1"/>
</dbReference>
<keyword evidence="8" id="KW-1185">Reference proteome</keyword>
<feature type="domain" description="PB1" evidence="6">
    <location>
        <begin position="843"/>
        <end position="925"/>
    </location>
</feature>
<dbReference type="InterPro" id="IPR053793">
    <property type="entry name" value="PB1-like"/>
</dbReference>